<feature type="region of interest" description="Disordered" evidence="1">
    <location>
        <begin position="80"/>
        <end position="108"/>
    </location>
</feature>
<keyword evidence="3" id="KW-1185">Reference proteome</keyword>
<accession>A0ABD1TIM1</accession>
<evidence type="ECO:0000256" key="1">
    <source>
        <dbReference type="SAM" id="MobiDB-lite"/>
    </source>
</evidence>
<reference evidence="3" key="1">
    <citation type="submission" date="2024-07" db="EMBL/GenBank/DDBJ databases">
        <title>Two chromosome-level genome assemblies of Korean endemic species Abeliophyllum distichum and Forsythia ovata (Oleaceae).</title>
        <authorList>
            <person name="Jang H."/>
        </authorList>
    </citation>
    <scope>NUCLEOTIDE SEQUENCE [LARGE SCALE GENOMIC DNA]</scope>
</reference>
<dbReference type="Proteomes" id="UP001604336">
    <property type="component" value="Unassembled WGS sequence"/>
</dbReference>
<dbReference type="EMBL" id="JBFOLK010000005">
    <property type="protein sequence ID" value="KAL2512564.1"/>
    <property type="molecule type" value="Genomic_DNA"/>
</dbReference>
<evidence type="ECO:0000313" key="2">
    <source>
        <dbReference type="EMBL" id="KAL2512564.1"/>
    </source>
</evidence>
<evidence type="ECO:0000313" key="3">
    <source>
        <dbReference type="Proteomes" id="UP001604336"/>
    </source>
</evidence>
<dbReference type="AlphaFoldDB" id="A0ABD1TIM1"/>
<sequence length="108" mass="12505">MQLTQDKDELLKYFIARFNMATLEINDLQISVVVTAMMNGTPSRPFKMLVSNISPDNLHELPKREDKYVNVEEAFFINKGMKDQKGTESNKKKSRDEPNPQDDKGKRK</sequence>
<name>A0ABD1TIM1_9LAMI</name>
<protein>
    <submittedName>
        <fullName evidence="2">Uncharacterized protein</fullName>
    </submittedName>
</protein>
<comment type="caution">
    <text evidence="2">The sequence shown here is derived from an EMBL/GenBank/DDBJ whole genome shotgun (WGS) entry which is preliminary data.</text>
</comment>
<gene>
    <name evidence="2" type="ORF">Adt_18164</name>
</gene>
<proteinExistence type="predicted"/>
<organism evidence="2 3">
    <name type="scientific">Abeliophyllum distichum</name>
    <dbReference type="NCBI Taxonomy" id="126358"/>
    <lineage>
        <taxon>Eukaryota</taxon>
        <taxon>Viridiplantae</taxon>
        <taxon>Streptophyta</taxon>
        <taxon>Embryophyta</taxon>
        <taxon>Tracheophyta</taxon>
        <taxon>Spermatophyta</taxon>
        <taxon>Magnoliopsida</taxon>
        <taxon>eudicotyledons</taxon>
        <taxon>Gunneridae</taxon>
        <taxon>Pentapetalae</taxon>
        <taxon>asterids</taxon>
        <taxon>lamiids</taxon>
        <taxon>Lamiales</taxon>
        <taxon>Oleaceae</taxon>
        <taxon>Forsythieae</taxon>
        <taxon>Abeliophyllum</taxon>
    </lineage>
</organism>